<feature type="domain" description="ABC-2 type transporter transmembrane" evidence="6">
    <location>
        <begin position="22"/>
        <end position="208"/>
    </location>
</feature>
<proteinExistence type="predicted"/>
<keyword evidence="2 5" id="KW-0812">Transmembrane</keyword>
<name>A0AAU2HAY0_9ACTN</name>
<dbReference type="GO" id="GO:0140359">
    <property type="term" value="F:ABC-type transporter activity"/>
    <property type="evidence" value="ECO:0007669"/>
    <property type="project" value="InterPro"/>
</dbReference>
<sequence length="255" mass="27926">MRIFLTGFRFQLRVAWSSPDTLQIWVTAPLFTLVFMAIAEHAERPDLAPFAIVSPTLMSLWTLALFIAGELIGDERRSGTLEALIAVPARLSTLVIGRICAVTTLGLLSFAEAWLVAGLVFDRWLAVRHPLPFVLCLVVTALAMAATATIFSPLFILMPSARTVQNTLTYPFYLLSGVLIPVAMLPFWLRPASHLIFLSWSGDLLRDSLAAPAPHDVAARLTAVLALGVASHLIGMALLHRVLRRVRRLGTLSHS</sequence>
<feature type="transmembrane region" description="Helical" evidence="5">
    <location>
        <begin position="84"/>
        <end position="111"/>
    </location>
</feature>
<protein>
    <submittedName>
        <fullName evidence="7">ABC transporter permease</fullName>
    </submittedName>
</protein>
<comment type="subcellular location">
    <subcellularLocation>
        <location evidence="1">Membrane</location>
        <topology evidence="1">Multi-pass membrane protein</topology>
    </subcellularLocation>
</comment>
<evidence type="ECO:0000313" key="7">
    <source>
        <dbReference type="EMBL" id="WTU44435.1"/>
    </source>
</evidence>
<reference evidence="7" key="1">
    <citation type="submission" date="2022-10" db="EMBL/GenBank/DDBJ databases">
        <title>The complete genomes of actinobacterial strains from the NBC collection.</title>
        <authorList>
            <person name="Joergensen T.S."/>
            <person name="Alvarez Arevalo M."/>
            <person name="Sterndorff E.B."/>
            <person name="Faurdal D."/>
            <person name="Vuksanovic O."/>
            <person name="Mourched A.-S."/>
            <person name="Charusanti P."/>
            <person name="Shaw S."/>
            <person name="Blin K."/>
            <person name="Weber T."/>
        </authorList>
    </citation>
    <scope>NUCLEOTIDE SEQUENCE</scope>
    <source>
        <strain evidence="7">NBC_00060</strain>
    </source>
</reference>
<evidence type="ECO:0000256" key="2">
    <source>
        <dbReference type="ARBA" id="ARBA00022692"/>
    </source>
</evidence>
<feature type="transmembrane region" description="Helical" evidence="5">
    <location>
        <begin position="217"/>
        <end position="239"/>
    </location>
</feature>
<dbReference type="GO" id="GO:0016020">
    <property type="term" value="C:membrane"/>
    <property type="evidence" value="ECO:0007669"/>
    <property type="project" value="UniProtKB-SubCell"/>
</dbReference>
<feature type="transmembrane region" description="Helical" evidence="5">
    <location>
        <begin position="51"/>
        <end position="72"/>
    </location>
</feature>
<feature type="transmembrane region" description="Helical" evidence="5">
    <location>
        <begin position="170"/>
        <end position="189"/>
    </location>
</feature>
<gene>
    <name evidence="7" type="ORF">OHV25_35070</name>
</gene>
<evidence type="ECO:0000256" key="5">
    <source>
        <dbReference type="SAM" id="Phobius"/>
    </source>
</evidence>
<evidence type="ECO:0000259" key="6">
    <source>
        <dbReference type="Pfam" id="PF01061"/>
    </source>
</evidence>
<evidence type="ECO:0000256" key="3">
    <source>
        <dbReference type="ARBA" id="ARBA00022989"/>
    </source>
</evidence>
<evidence type="ECO:0000256" key="1">
    <source>
        <dbReference type="ARBA" id="ARBA00004141"/>
    </source>
</evidence>
<dbReference type="InterPro" id="IPR052902">
    <property type="entry name" value="ABC-2_transporter"/>
</dbReference>
<dbReference type="PANTHER" id="PTHR43027">
    <property type="entry name" value="DOXORUBICIN RESISTANCE ABC TRANSPORTER PERMEASE PROTEIN DRRC-RELATED"/>
    <property type="match status" value="1"/>
</dbReference>
<feature type="transmembrane region" description="Helical" evidence="5">
    <location>
        <begin position="131"/>
        <end position="158"/>
    </location>
</feature>
<evidence type="ECO:0000256" key="4">
    <source>
        <dbReference type="ARBA" id="ARBA00023136"/>
    </source>
</evidence>
<dbReference type="Pfam" id="PF01061">
    <property type="entry name" value="ABC2_membrane"/>
    <property type="match status" value="1"/>
</dbReference>
<dbReference type="InterPro" id="IPR013525">
    <property type="entry name" value="ABC2_TM"/>
</dbReference>
<dbReference type="AlphaFoldDB" id="A0AAU2HAY0"/>
<accession>A0AAU2HAY0</accession>
<feature type="transmembrane region" description="Helical" evidence="5">
    <location>
        <begin position="21"/>
        <end position="39"/>
    </location>
</feature>
<organism evidence="7">
    <name type="scientific">Streptomyces sp. NBC_00060</name>
    <dbReference type="NCBI Taxonomy" id="2975636"/>
    <lineage>
        <taxon>Bacteria</taxon>
        <taxon>Bacillati</taxon>
        <taxon>Actinomycetota</taxon>
        <taxon>Actinomycetes</taxon>
        <taxon>Kitasatosporales</taxon>
        <taxon>Streptomycetaceae</taxon>
        <taxon>Streptomyces</taxon>
    </lineage>
</organism>
<keyword evidence="3 5" id="KW-1133">Transmembrane helix</keyword>
<dbReference type="PANTHER" id="PTHR43027:SF1">
    <property type="entry name" value="DOXORUBICIN RESISTANCE ABC TRANSPORTER PERMEASE PROTEIN DRRC-RELATED"/>
    <property type="match status" value="1"/>
</dbReference>
<dbReference type="EMBL" id="CP108253">
    <property type="protein sequence ID" value="WTU44435.1"/>
    <property type="molecule type" value="Genomic_DNA"/>
</dbReference>
<keyword evidence="4 5" id="KW-0472">Membrane</keyword>